<evidence type="ECO:0000256" key="1">
    <source>
        <dbReference type="ARBA" id="ARBA00004123"/>
    </source>
</evidence>
<evidence type="ECO:0000313" key="10">
    <source>
        <dbReference type="EMBL" id="KAK8066630.1"/>
    </source>
</evidence>
<dbReference type="Gene3D" id="3.30.160.60">
    <property type="entry name" value="Classic Zinc Finger"/>
    <property type="match status" value="1"/>
</dbReference>
<keyword evidence="2" id="KW-0479">Metal-binding</keyword>
<dbReference type="PROSITE" id="PS50157">
    <property type="entry name" value="ZINC_FINGER_C2H2_2"/>
    <property type="match status" value="2"/>
</dbReference>
<evidence type="ECO:0000256" key="5">
    <source>
        <dbReference type="ARBA" id="ARBA00022833"/>
    </source>
</evidence>
<accession>A0ABR1V623</accession>
<dbReference type="PANTHER" id="PTHR40626">
    <property type="entry name" value="MIP31509P"/>
    <property type="match status" value="1"/>
</dbReference>
<comment type="caution">
    <text evidence="10">The sequence shown here is derived from an EMBL/GenBank/DDBJ whole genome shotgun (WGS) entry which is preliminary data.</text>
</comment>
<feature type="domain" description="C2H2-type" evidence="9">
    <location>
        <begin position="269"/>
        <end position="298"/>
    </location>
</feature>
<dbReference type="Proteomes" id="UP001433268">
    <property type="component" value="Unassembled WGS sequence"/>
</dbReference>
<dbReference type="InterPro" id="IPR007219">
    <property type="entry name" value="XnlR_reg_dom"/>
</dbReference>
<feature type="region of interest" description="Disordered" evidence="8">
    <location>
        <begin position="104"/>
        <end position="150"/>
    </location>
</feature>
<evidence type="ECO:0000256" key="8">
    <source>
        <dbReference type="SAM" id="MobiDB-lite"/>
    </source>
</evidence>
<feature type="compositionally biased region" description="Pro residues" evidence="8">
    <location>
        <begin position="310"/>
        <end position="321"/>
    </location>
</feature>
<dbReference type="EMBL" id="JAQQWN010000009">
    <property type="protein sequence ID" value="KAK8066630.1"/>
    <property type="molecule type" value="Genomic_DNA"/>
</dbReference>
<dbReference type="InterPro" id="IPR036236">
    <property type="entry name" value="Znf_C2H2_sf"/>
</dbReference>
<dbReference type="Pfam" id="PF04082">
    <property type="entry name" value="Fungal_trans"/>
    <property type="match status" value="1"/>
</dbReference>
<comment type="subcellular location">
    <subcellularLocation>
        <location evidence="1">Nucleus</location>
    </subcellularLocation>
</comment>
<feature type="region of interest" description="Disordered" evidence="8">
    <location>
        <begin position="211"/>
        <end position="233"/>
    </location>
</feature>
<dbReference type="CDD" id="cd12148">
    <property type="entry name" value="fungal_TF_MHR"/>
    <property type="match status" value="1"/>
</dbReference>
<feature type="compositionally biased region" description="Pro residues" evidence="8">
    <location>
        <begin position="366"/>
        <end position="376"/>
    </location>
</feature>
<evidence type="ECO:0000256" key="6">
    <source>
        <dbReference type="ARBA" id="ARBA00023242"/>
    </source>
</evidence>
<keyword evidence="5" id="KW-0862">Zinc</keyword>
<evidence type="ECO:0000256" key="4">
    <source>
        <dbReference type="ARBA" id="ARBA00022771"/>
    </source>
</evidence>
<dbReference type="RefSeq" id="XP_066663383.1">
    <property type="nucleotide sequence ID" value="XM_066817691.1"/>
</dbReference>
<proteinExistence type="predicted"/>
<dbReference type="InterPro" id="IPR013087">
    <property type="entry name" value="Znf_C2H2_type"/>
</dbReference>
<keyword evidence="3" id="KW-0677">Repeat</keyword>
<dbReference type="PANTHER" id="PTHR40626:SF11">
    <property type="entry name" value="ZINC FINGER PROTEIN YPR022C"/>
    <property type="match status" value="1"/>
</dbReference>
<feature type="domain" description="C2H2-type" evidence="9">
    <location>
        <begin position="241"/>
        <end position="263"/>
    </location>
</feature>
<protein>
    <recommendedName>
        <fullName evidence="9">C2H2-type domain-containing protein</fullName>
    </recommendedName>
</protein>
<dbReference type="InterPro" id="IPR051059">
    <property type="entry name" value="VerF-like"/>
</dbReference>
<dbReference type="GeneID" id="92050751"/>
<feature type="compositionally biased region" description="Polar residues" evidence="8">
    <location>
        <begin position="295"/>
        <end position="307"/>
    </location>
</feature>
<sequence>MPSFATVWEGDDKVIKEILPVEAHCRLCIRRVVLSAVSSTITCLPLSAIREVKGEMQGMSPDETRRYVKALAQRVCRPCDAEGIPGRTAPAGGLQLARWFQDRDHPNQPKIGEPPRYSPEVPSPQKPPRAVNPTVSSGASPESPPPHFSVLEHQLDSSTAPTSHLVSPNSIYNSIATRFNGVLHSTACCIDTYLGIRRVDILRQCMIPSPVMESPTGSQQSPSAPGYTYKRASRKGAEKKFRCTDCSKVYSRAEHLQRHQLNHNPKVVYKCQHAGCYQAFVRKDLLDRHEKRHSASYQPRNRASSFNMPPESPPLEPPVLPLSPAMLAERQTQSAQPFPQPSLQSAPMNASVLLTPDSDVSRPKSHPLPPIPPAPILPSTAWPTGPMDPANMMRPKPSFLSRDALPPMASEQQHTTFLPYSAMPISPYDSPLTRDNFAMWLFDPQRTYGEISMANAPFFDGGLESAFNNNIHYDHESLTSRSQLSQPRHMLQSPRMISCRKCAAAKFLSWVQVFRQKQPSSDALMPGLVMQGANGDLPGLSLEMMRACVRQFWETVSPRVPIVHQPTFSSNRCAILLLMVMIALGAASLSSQAPTDAYREYRPFADLVITYSRWEIVTDNDSAPPTELWVAQALLLVEFYEKMLSNRQLHERAHIYHSVTLTLLRRGSPLIGRAGSESPPEPQGGTENPAATDAKTWWSRWADTEAMHRVVYAAFMMDIIHAAMFGHTADMAPHEIRLPLPCDETLWLASTPEKVREQEASFRMYGVKPVSFLDGLKRAIHGKEVQTHSFGRMIIMSGLLSVGWHLNHRETHLSWLELGGGVSSDRREKWSKMLLTAFDGWKTSFDRAMGANESNPTGEAKTGANGLIQSAAVLYHLAQFSLYIDIVDCQVYAGAKRLLGRKITARDFGNVVARMRTWSSQPSTRHAVLHAFKLLNQVLVDPFQRPRPRYHVGTGGLIQNRQYSCRSDPDPHRPWILYYATLSIWCFVQALGHDNLRSMANTPSRMSLAEYLTSVSGLHALDKNTSANLGAGLPDLLDTVGSLAAESHSELLQEAHGRLEQCREILAGRALGRAMR</sequence>
<feature type="region of interest" description="Disordered" evidence="8">
    <location>
        <begin position="672"/>
        <end position="691"/>
    </location>
</feature>
<feature type="region of interest" description="Disordered" evidence="8">
    <location>
        <begin position="291"/>
        <end position="321"/>
    </location>
</feature>
<keyword evidence="4 7" id="KW-0863">Zinc-finger</keyword>
<organism evidence="10 11">
    <name type="scientific">Apiospora hydei</name>
    <dbReference type="NCBI Taxonomy" id="1337664"/>
    <lineage>
        <taxon>Eukaryota</taxon>
        <taxon>Fungi</taxon>
        <taxon>Dikarya</taxon>
        <taxon>Ascomycota</taxon>
        <taxon>Pezizomycotina</taxon>
        <taxon>Sordariomycetes</taxon>
        <taxon>Xylariomycetidae</taxon>
        <taxon>Amphisphaeriales</taxon>
        <taxon>Apiosporaceae</taxon>
        <taxon>Apiospora</taxon>
    </lineage>
</organism>
<evidence type="ECO:0000256" key="3">
    <source>
        <dbReference type="ARBA" id="ARBA00022737"/>
    </source>
</evidence>
<dbReference type="PROSITE" id="PS00028">
    <property type="entry name" value="ZINC_FINGER_C2H2_1"/>
    <property type="match status" value="2"/>
</dbReference>
<feature type="region of interest" description="Disordered" evidence="8">
    <location>
        <begin position="354"/>
        <end position="377"/>
    </location>
</feature>
<dbReference type="SUPFAM" id="SSF57667">
    <property type="entry name" value="beta-beta-alpha zinc fingers"/>
    <property type="match status" value="1"/>
</dbReference>
<dbReference type="Pfam" id="PF00096">
    <property type="entry name" value="zf-C2H2"/>
    <property type="match status" value="1"/>
</dbReference>
<name>A0ABR1V623_9PEZI</name>
<gene>
    <name evidence="10" type="ORF">PG997_013377</name>
</gene>
<dbReference type="SMART" id="SM00355">
    <property type="entry name" value="ZnF_C2H2"/>
    <property type="match status" value="2"/>
</dbReference>
<reference evidence="10 11" key="1">
    <citation type="submission" date="2023-01" db="EMBL/GenBank/DDBJ databases">
        <title>Analysis of 21 Apiospora genomes using comparative genomics revels a genus with tremendous synthesis potential of carbohydrate active enzymes and secondary metabolites.</title>
        <authorList>
            <person name="Sorensen T."/>
        </authorList>
    </citation>
    <scope>NUCLEOTIDE SEQUENCE [LARGE SCALE GENOMIC DNA]</scope>
    <source>
        <strain evidence="10 11">CBS 114990</strain>
    </source>
</reference>
<keyword evidence="11" id="KW-1185">Reference proteome</keyword>
<evidence type="ECO:0000256" key="2">
    <source>
        <dbReference type="ARBA" id="ARBA00022723"/>
    </source>
</evidence>
<evidence type="ECO:0000313" key="11">
    <source>
        <dbReference type="Proteomes" id="UP001433268"/>
    </source>
</evidence>
<keyword evidence="6" id="KW-0539">Nucleus</keyword>
<evidence type="ECO:0000256" key="7">
    <source>
        <dbReference type="PROSITE-ProRule" id="PRU00042"/>
    </source>
</evidence>
<evidence type="ECO:0000259" key="9">
    <source>
        <dbReference type="PROSITE" id="PS50157"/>
    </source>
</evidence>